<organism evidence="1">
    <name type="scientific">uncultured Desulfobacterium sp</name>
    <dbReference type="NCBI Taxonomy" id="201089"/>
    <lineage>
        <taxon>Bacteria</taxon>
        <taxon>Pseudomonadati</taxon>
        <taxon>Thermodesulfobacteriota</taxon>
        <taxon>Desulfobacteria</taxon>
        <taxon>Desulfobacterales</taxon>
        <taxon>Desulfobacteriaceae</taxon>
        <taxon>Desulfobacterium</taxon>
        <taxon>environmental samples</taxon>
    </lineage>
</organism>
<gene>
    <name evidence="1" type="ORF">PITCH_A520019</name>
</gene>
<dbReference type="NCBIfam" id="NF041372">
    <property type="entry name" value="DUF166_seleno"/>
    <property type="match status" value="1"/>
</dbReference>
<dbReference type="InterPro" id="IPR003745">
    <property type="entry name" value="DUF166"/>
</dbReference>
<dbReference type="Pfam" id="PF02593">
    <property type="entry name" value="DUF166"/>
    <property type="match status" value="1"/>
</dbReference>
<evidence type="ECO:0000313" key="1">
    <source>
        <dbReference type="EMBL" id="SPD75314.1"/>
    </source>
</evidence>
<evidence type="ECO:0008006" key="2">
    <source>
        <dbReference type="Google" id="ProtNLM"/>
    </source>
</evidence>
<sequence length="211" mass="23124">MIDHKQKILVFQQNDSGESKIRGVRKYGKDHFSLEIISIDTPLSQIIDEPQSYLPLDFNVDLVLDYLRHPDLSCALAQICAEKNITIVASGKKLRNKWAFTPTTCCGLSRHAGLGVYGERFGAPEFDVTISEGKIADVKVLRGAPCGATWEAVKRLKGVSISDAALRIGLETQFFCSANPAGWDPISGKSPVHFAGQVHCKALGKALEKRQ</sequence>
<accession>A0A445N0Q4</accession>
<reference evidence="1" key="1">
    <citation type="submission" date="2018-01" db="EMBL/GenBank/DDBJ databases">
        <authorList>
            <person name="Regsiter A."/>
            <person name="William W."/>
        </authorList>
    </citation>
    <scope>NUCLEOTIDE SEQUENCE</scope>
    <source>
        <strain evidence="1">TRIP AH-1</strain>
    </source>
</reference>
<protein>
    <recommendedName>
        <fullName evidence="2">Thymidylate synthase</fullName>
    </recommendedName>
</protein>
<dbReference type="AlphaFoldDB" id="A0A445N0Q4"/>
<name>A0A445N0Q4_9BACT</name>
<dbReference type="EMBL" id="OJIN01000195">
    <property type="protein sequence ID" value="SPD75314.1"/>
    <property type="molecule type" value="Genomic_DNA"/>
</dbReference>
<proteinExistence type="predicted"/>